<feature type="domain" description="HTH gntR-type" evidence="4">
    <location>
        <begin position="15"/>
        <end position="83"/>
    </location>
</feature>
<keyword evidence="1" id="KW-0805">Transcription regulation</keyword>
<dbReference type="RefSeq" id="WP_167916697.1">
    <property type="nucleotide sequence ID" value="NZ_JAAVJS010000003.1"/>
</dbReference>
<sequence>MEISEFVKINENSREAKYQQIVKSIIHNVVIGNLVIDQKIPSINNFSEELYVSRDTVEKAYNILKKRQVIASIRGKGFYIARTKLISKVRILFLINKLSSYKMRIYNSFVETIGADSIVDLHIYHCDESLFLGLLDKHKSDYDYYVIMPHFKTEAQEHTSMTNRVSEAINKIPKNRLVLMDNALKQDHSQSITVYQDFKKDIYTALKTGIKKISKYKKVMLVYPETGVYPYPKRILHGVKLFCLEHHFDFEVVDRVCDDMSINKGELFIIIEEGDLVNFIRRTRENRYKLGEDVGVISYNDTALKEVFGVSVVSTDFKVMGEQGAKMILDKAKGEFKVPFNFIDRDSA</sequence>
<accession>A0ABX1D7V3</accession>
<evidence type="ECO:0000313" key="6">
    <source>
        <dbReference type="Proteomes" id="UP000760545"/>
    </source>
</evidence>
<dbReference type="SUPFAM" id="SSF53822">
    <property type="entry name" value="Periplasmic binding protein-like I"/>
    <property type="match status" value="1"/>
</dbReference>
<keyword evidence="6" id="KW-1185">Reference proteome</keyword>
<dbReference type="CDD" id="cd07377">
    <property type="entry name" value="WHTH_GntR"/>
    <property type="match status" value="1"/>
</dbReference>
<evidence type="ECO:0000259" key="4">
    <source>
        <dbReference type="PROSITE" id="PS50949"/>
    </source>
</evidence>
<dbReference type="EMBL" id="JAAVJS010000003">
    <property type="protein sequence ID" value="NJX14440.1"/>
    <property type="molecule type" value="Genomic_DNA"/>
</dbReference>
<gene>
    <name evidence="5" type="ORF">HC176_02930</name>
</gene>
<proteinExistence type="predicted"/>
<dbReference type="SMART" id="SM00345">
    <property type="entry name" value="HTH_GNTR"/>
    <property type="match status" value="1"/>
</dbReference>
<evidence type="ECO:0000256" key="3">
    <source>
        <dbReference type="ARBA" id="ARBA00023163"/>
    </source>
</evidence>
<evidence type="ECO:0000256" key="2">
    <source>
        <dbReference type="ARBA" id="ARBA00023125"/>
    </source>
</evidence>
<comment type="caution">
    <text evidence="5">The sequence shown here is derived from an EMBL/GenBank/DDBJ whole genome shotgun (WGS) entry which is preliminary data.</text>
</comment>
<dbReference type="PANTHER" id="PTHR38445:SF10">
    <property type="entry name" value="GNTR-FAMILY TRANSCRIPTIONAL REGULATOR"/>
    <property type="match status" value="1"/>
</dbReference>
<reference evidence="5 6" key="1">
    <citation type="submission" date="2020-03" db="EMBL/GenBank/DDBJ databases">
        <title>Tamlana sp. nov, isolated from XXX.</title>
        <authorList>
            <person name="Cao W.R."/>
        </authorList>
    </citation>
    <scope>NUCLEOTIDE SEQUENCE [LARGE SCALE GENOMIC DNA]</scope>
    <source>
        <strain evidence="5 6">HST1-43</strain>
    </source>
</reference>
<dbReference type="InterPro" id="IPR036388">
    <property type="entry name" value="WH-like_DNA-bd_sf"/>
</dbReference>
<organism evidence="5 6">
    <name type="scientific">Tamlana crocina</name>
    <dbReference type="NCBI Taxonomy" id="393006"/>
    <lineage>
        <taxon>Bacteria</taxon>
        <taxon>Pseudomonadati</taxon>
        <taxon>Bacteroidota</taxon>
        <taxon>Flavobacteriia</taxon>
        <taxon>Flavobacteriales</taxon>
        <taxon>Flavobacteriaceae</taxon>
        <taxon>Tamlana</taxon>
    </lineage>
</organism>
<dbReference type="Proteomes" id="UP000760545">
    <property type="component" value="Unassembled WGS sequence"/>
</dbReference>
<name>A0ABX1D7V3_9FLAO</name>
<keyword evidence="3" id="KW-0804">Transcription</keyword>
<dbReference type="InterPro" id="IPR000524">
    <property type="entry name" value="Tscrpt_reg_HTH_GntR"/>
</dbReference>
<keyword evidence="2" id="KW-0238">DNA-binding</keyword>
<dbReference type="Gene3D" id="3.40.50.2300">
    <property type="match status" value="2"/>
</dbReference>
<dbReference type="PROSITE" id="PS50949">
    <property type="entry name" value="HTH_GNTR"/>
    <property type="match status" value="1"/>
</dbReference>
<dbReference type="Pfam" id="PF00392">
    <property type="entry name" value="GntR"/>
    <property type="match status" value="1"/>
</dbReference>
<protein>
    <submittedName>
        <fullName evidence="5">GntR family transcriptional regulator</fullName>
    </submittedName>
</protein>
<dbReference type="InterPro" id="IPR028082">
    <property type="entry name" value="Peripla_BP_I"/>
</dbReference>
<dbReference type="Gene3D" id="1.10.10.10">
    <property type="entry name" value="Winged helix-like DNA-binding domain superfamily/Winged helix DNA-binding domain"/>
    <property type="match status" value="1"/>
</dbReference>
<evidence type="ECO:0000256" key="1">
    <source>
        <dbReference type="ARBA" id="ARBA00023015"/>
    </source>
</evidence>
<dbReference type="InterPro" id="IPR036390">
    <property type="entry name" value="WH_DNA-bd_sf"/>
</dbReference>
<evidence type="ECO:0000313" key="5">
    <source>
        <dbReference type="EMBL" id="NJX14440.1"/>
    </source>
</evidence>
<dbReference type="PANTHER" id="PTHR38445">
    <property type="entry name" value="HTH-TYPE TRANSCRIPTIONAL REPRESSOR YTRA"/>
    <property type="match status" value="1"/>
</dbReference>
<dbReference type="SUPFAM" id="SSF46785">
    <property type="entry name" value="Winged helix' DNA-binding domain"/>
    <property type="match status" value="1"/>
</dbReference>